<proteinExistence type="predicted"/>
<evidence type="ECO:0000256" key="1">
    <source>
        <dbReference type="SAM" id="SignalP"/>
    </source>
</evidence>
<feature type="chain" id="PRO_5047542524" evidence="1">
    <location>
        <begin position="32"/>
        <end position="163"/>
    </location>
</feature>
<dbReference type="EMBL" id="JBIAZU010000002">
    <property type="protein sequence ID" value="MFF5290267.1"/>
    <property type="molecule type" value="Genomic_DNA"/>
</dbReference>
<feature type="signal peptide" evidence="1">
    <location>
        <begin position="1"/>
        <end position="31"/>
    </location>
</feature>
<reference evidence="2 3" key="1">
    <citation type="submission" date="2024-10" db="EMBL/GenBank/DDBJ databases">
        <title>The Natural Products Discovery Center: Release of the First 8490 Sequenced Strains for Exploring Actinobacteria Biosynthetic Diversity.</title>
        <authorList>
            <person name="Kalkreuter E."/>
            <person name="Kautsar S.A."/>
            <person name="Yang D."/>
            <person name="Bader C.D."/>
            <person name="Teijaro C.N."/>
            <person name="Fluegel L."/>
            <person name="Davis C.M."/>
            <person name="Simpson J.R."/>
            <person name="Lauterbach L."/>
            <person name="Steele A.D."/>
            <person name="Gui C."/>
            <person name="Meng S."/>
            <person name="Li G."/>
            <person name="Viehrig K."/>
            <person name="Ye F."/>
            <person name="Su P."/>
            <person name="Kiefer A.F."/>
            <person name="Nichols A."/>
            <person name="Cepeda A.J."/>
            <person name="Yan W."/>
            <person name="Fan B."/>
            <person name="Jiang Y."/>
            <person name="Adhikari A."/>
            <person name="Zheng C.-J."/>
            <person name="Schuster L."/>
            <person name="Cowan T.M."/>
            <person name="Smanski M.J."/>
            <person name="Chevrette M.G."/>
            <person name="De Carvalho L.P.S."/>
            <person name="Shen B."/>
        </authorList>
    </citation>
    <scope>NUCLEOTIDE SEQUENCE [LARGE SCALE GENOMIC DNA]</scope>
    <source>
        <strain evidence="2 3">NPDC000087</strain>
    </source>
</reference>
<keyword evidence="1" id="KW-0732">Signal</keyword>
<dbReference type="Proteomes" id="UP001602245">
    <property type="component" value="Unassembled WGS sequence"/>
</dbReference>
<dbReference type="RefSeq" id="WP_020510886.1">
    <property type="nucleotide sequence ID" value="NZ_JBIAZU010000002.1"/>
</dbReference>
<organism evidence="2 3">
    <name type="scientific">Paractinoplanes globisporus</name>
    <dbReference type="NCBI Taxonomy" id="113565"/>
    <lineage>
        <taxon>Bacteria</taxon>
        <taxon>Bacillati</taxon>
        <taxon>Actinomycetota</taxon>
        <taxon>Actinomycetes</taxon>
        <taxon>Micromonosporales</taxon>
        <taxon>Micromonosporaceae</taxon>
        <taxon>Paractinoplanes</taxon>
    </lineage>
</organism>
<evidence type="ECO:0000313" key="2">
    <source>
        <dbReference type="EMBL" id="MFF5290267.1"/>
    </source>
</evidence>
<keyword evidence="3" id="KW-1185">Reference proteome</keyword>
<sequence>MSIMKRTIAALALAGAAGSVATLAAAGPAVAQPRGPQPVTTRLAAVQANTASWVNVFWRTDRPVCDAQVQVDGGRQVRVSYPALRRTTTFTTGNSLRPGRTAATPIRVSPMTRNGGIVVLRATMSYTDCGRHARTQWTRANLALPVIRQVIHQAPAPHRPGHH</sequence>
<comment type="caution">
    <text evidence="2">The sequence shown here is derived from an EMBL/GenBank/DDBJ whole genome shotgun (WGS) entry which is preliminary data.</text>
</comment>
<protein>
    <submittedName>
        <fullName evidence="2">Uncharacterized protein</fullName>
    </submittedName>
</protein>
<evidence type="ECO:0000313" key="3">
    <source>
        <dbReference type="Proteomes" id="UP001602245"/>
    </source>
</evidence>
<name>A0ABW6WE35_9ACTN</name>
<gene>
    <name evidence="2" type="ORF">ACFY35_12540</name>
</gene>
<accession>A0ABW6WE35</accession>